<dbReference type="Ensembl" id="ENSMPUT00000010622.1">
    <property type="protein sequence ID" value="ENSMPUP00000010453.1"/>
    <property type="gene ID" value="ENSMPUG00000010531.1"/>
</dbReference>
<feature type="region of interest" description="Disordered" evidence="1">
    <location>
        <begin position="1"/>
        <end position="32"/>
    </location>
</feature>
<dbReference type="AlphaFoldDB" id="M3YGJ6"/>
<evidence type="ECO:0000313" key="2">
    <source>
        <dbReference type="Ensembl" id="ENSMPUP00000010453.1"/>
    </source>
</evidence>
<proteinExistence type="predicted"/>
<feature type="compositionally biased region" description="Low complexity" evidence="1">
    <location>
        <begin position="1"/>
        <end position="14"/>
    </location>
</feature>
<dbReference type="HOGENOM" id="CLU_2426441_0_0_1"/>
<protein>
    <submittedName>
        <fullName evidence="2">Uncharacterized protein</fullName>
    </submittedName>
</protein>
<reference evidence="2" key="1">
    <citation type="submission" date="2024-06" db="UniProtKB">
        <authorList>
            <consortium name="Ensembl"/>
        </authorList>
    </citation>
    <scope>IDENTIFICATION</scope>
</reference>
<name>M3YGJ6_MUSPF</name>
<sequence>MKVTVAGARTSAAARRSEGRGEPPQSAWSLRAGAAARTRLGGSTPWTSLPCKQSPGWTTEKEENGLPAAICNVSICGRIVYVGGLFRPCFP</sequence>
<evidence type="ECO:0000256" key="1">
    <source>
        <dbReference type="SAM" id="MobiDB-lite"/>
    </source>
</evidence>
<accession>M3YGJ6</accession>
<dbReference type="EMBL" id="AEYP01016946">
    <property type="status" value="NOT_ANNOTATED_CDS"/>
    <property type="molecule type" value="Genomic_DNA"/>
</dbReference>
<dbReference type="InParanoid" id="M3YGJ6"/>
<organism evidence="2">
    <name type="scientific">Mustela putorius furo</name>
    <name type="common">European domestic ferret</name>
    <name type="synonym">Mustela furo</name>
    <dbReference type="NCBI Taxonomy" id="9669"/>
    <lineage>
        <taxon>Eukaryota</taxon>
        <taxon>Metazoa</taxon>
        <taxon>Chordata</taxon>
        <taxon>Craniata</taxon>
        <taxon>Vertebrata</taxon>
        <taxon>Euteleostomi</taxon>
        <taxon>Mammalia</taxon>
        <taxon>Eutheria</taxon>
        <taxon>Laurasiatheria</taxon>
        <taxon>Carnivora</taxon>
        <taxon>Caniformia</taxon>
        <taxon>Musteloidea</taxon>
        <taxon>Mustelidae</taxon>
        <taxon>Mustelinae</taxon>
        <taxon>Mustela</taxon>
    </lineage>
</organism>